<dbReference type="AlphaFoldDB" id="A0A858XM63"/>
<gene>
    <name evidence="1" type="ORF">GKD17_09910</name>
</gene>
<name>A0A858XM63_9BACT</name>
<dbReference type="GeneID" id="93446991"/>
<dbReference type="EMBL" id="CP046176">
    <property type="protein sequence ID" value="QJR76683.1"/>
    <property type="molecule type" value="Genomic_DNA"/>
</dbReference>
<proteinExistence type="predicted"/>
<dbReference type="Pfam" id="PF13150">
    <property type="entry name" value="TraL_transposon"/>
    <property type="match status" value="1"/>
</dbReference>
<evidence type="ECO:0000313" key="1">
    <source>
        <dbReference type="EMBL" id="QJR76683.1"/>
    </source>
</evidence>
<dbReference type="RefSeq" id="WP_007838733.1">
    <property type="nucleotide sequence ID" value="NZ_CP046176.1"/>
</dbReference>
<sequence>MRKMFIKIRDLAGEKLRGICAGLSPEKRMMTIVVMAVLFALGNFYMIFCAIYDIGREDAKREVIEIAPLDIPDFVPADTLPERKIREMEDFFNQFNK</sequence>
<reference evidence="1 2" key="1">
    <citation type="submission" date="2019-11" db="EMBL/GenBank/DDBJ databases">
        <title>Complete genome sequence of Bacteroides dorei DSM 17855.</title>
        <authorList>
            <person name="Russell J.T."/>
        </authorList>
    </citation>
    <scope>NUCLEOTIDE SEQUENCE [LARGE SCALE GENOMIC DNA]</scope>
    <source>
        <strain evidence="1 2">DSM 17855</strain>
    </source>
</reference>
<dbReference type="Proteomes" id="UP000500949">
    <property type="component" value="Chromosome"/>
</dbReference>
<protein>
    <submittedName>
        <fullName evidence="1">DUF3989 domain-containing protein</fullName>
    </submittedName>
</protein>
<accession>A0A858XM63</accession>
<dbReference type="InterPro" id="IPR025050">
    <property type="entry name" value="TraL_transposon"/>
</dbReference>
<evidence type="ECO:0000313" key="2">
    <source>
        <dbReference type="Proteomes" id="UP000500949"/>
    </source>
</evidence>
<organism evidence="1 2">
    <name type="scientific">Phocaeicola dorei</name>
    <dbReference type="NCBI Taxonomy" id="357276"/>
    <lineage>
        <taxon>Bacteria</taxon>
        <taxon>Pseudomonadati</taxon>
        <taxon>Bacteroidota</taxon>
        <taxon>Bacteroidia</taxon>
        <taxon>Bacteroidales</taxon>
        <taxon>Bacteroidaceae</taxon>
        <taxon>Phocaeicola</taxon>
    </lineage>
</organism>